<keyword evidence="3" id="KW-1185">Reference proteome</keyword>
<proteinExistence type="predicted"/>
<dbReference type="InterPro" id="IPR025992">
    <property type="entry name" value="Haem-bd"/>
</dbReference>
<accession>A0A4Q1CDY0</accession>
<evidence type="ECO:0000313" key="2">
    <source>
        <dbReference type="EMBL" id="RXK57820.1"/>
    </source>
</evidence>
<dbReference type="RefSeq" id="WP_129132744.1">
    <property type="nucleotide sequence ID" value="NZ_SDHW01000008.1"/>
</dbReference>
<dbReference type="SMART" id="SM01235">
    <property type="entry name" value="Haem_bd"/>
    <property type="match status" value="1"/>
</dbReference>
<dbReference type="Pfam" id="PF14376">
    <property type="entry name" value="Haem_bd"/>
    <property type="match status" value="1"/>
</dbReference>
<gene>
    <name evidence="2" type="ORF">ESA94_20080</name>
</gene>
<evidence type="ECO:0000259" key="1">
    <source>
        <dbReference type="SMART" id="SM01235"/>
    </source>
</evidence>
<evidence type="ECO:0000313" key="3">
    <source>
        <dbReference type="Proteomes" id="UP000290204"/>
    </source>
</evidence>
<dbReference type="OrthoDB" id="196738at2"/>
<dbReference type="Proteomes" id="UP000290204">
    <property type="component" value="Unassembled WGS sequence"/>
</dbReference>
<protein>
    <submittedName>
        <fullName evidence="2">Cytochrome C</fullName>
    </submittedName>
</protein>
<dbReference type="AlphaFoldDB" id="A0A4Q1CDY0"/>
<reference evidence="2 3" key="1">
    <citation type="submission" date="2019-01" db="EMBL/GenBank/DDBJ databases">
        <title>Lacibacter sp. strain TTM-7.</title>
        <authorList>
            <person name="Chen W.-M."/>
        </authorList>
    </citation>
    <scope>NUCLEOTIDE SEQUENCE [LARGE SCALE GENOMIC DNA]</scope>
    <source>
        <strain evidence="2 3">TTM-7</strain>
    </source>
</reference>
<organism evidence="2 3">
    <name type="scientific">Lacibacter luteus</name>
    <dbReference type="NCBI Taxonomy" id="2508719"/>
    <lineage>
        <taxon>Bacteria</taxon>
        <taxon>Pseudomonadati</taxon>
        <taxon>Bacteroidota</taxon>
        <taxon>Chitinophagia</taxon>
        <taxon>Chitinophagales</taxon>
        <taxon>Chitinophagaceae</taxon>
        <taxon>Lacibacter</taxon>
    </lineage>
</organism>
<name>A0A4Q1CDY0_9BACT</name>
<sequence>MLKKIVYVLIAALVIIQFIRPEKNISAGPYANDISTKFAVNDNVASILKEACYDCHSNNTVYPWYANVQPVAWWLADHVNDGKKELNFSEFAGYTAKRQRRKFNEIMDEVKEGKMPLKSYTLIHTNAKLTEEQKNALYKWCEENIATLPPAEPEQQSDNNKSEHK</sequence>
<comment type="caution">
    <text evidence="2">The sequence shown here is derived from an EMBL/GenBank/DDBJ whole genome shotgun (WGS) entry which is preliminary data.</text>
</comment>
<feature type="domain" description="Haem-binding" evidence="1">
    <location>
        <begin position="10"/>
        <end position="145"/>
    </location>
</feature>
<dbReference type="EMBL" id="SDHW01000008">
    <property type="protein sequence ID" value="RXK57820.1"/>
    <property type="molecule type" value="Genomic_DNA"/>
</dbReference>